<dbReference type="SUPFAM" id="SSF51971">
    <property type="entry name" value="Nucleotide-binding domain"/>
    <property type="match status" value="2"/>
</dbReference>
<dbReference type="PROSITE" id="PS00198">
    <property type="entry name" value="4FE4S_FER_1"/>
    <property type="match status" value="1"/>
</dbReference>
<dbReference type="AlphaFoldDB" id="A0A6N7VET0"/>
<dbReference type="Pfam" id="PF07992">
    <property type="entry name" value="Pyr_redox_2"/>
    <property type="match status" value="1"/>
</dbReference>
<protein>
    <submittedName>
        <fullName evidence="5">Putative selenate reductase subunit YgfK</fullName>
    </submittedName>
</protein>
<evidence type="ECO:0000313" key="6">
    <source>
        <dbReference type="Proteomes" id="UP000441925"/>
    </source>
</evidence>
<keyword evidence="3" id="KW-0411">Iron-sulfur</keyword>
<dbReference type="PANTHER" id="PTHR42783">
    <property type="entry name" value="GLUTAMATE SYNTHASE [NADPH] SMALL CHAIN"/>
    <property type="match status" value="1"/>
</dbReference>
<reference evidence="5 6" key="1">
    <citation type="submission" date="2019-08" db="EMBL/GenBank/DDBJ databases">
        <title>In-depth cultivation of the pig gut microbiome towards novel bacterial diversity and tailored functional studies.</title>
        <authorList>
            <person name="Wylensek D."/>
            <person name="Hitch T.C.A."/>
            <person name="Clavel T."/>
        </authorList>
    </citation>
    <scope>NUCLEOTIDE SEQUENCE [LARGE SCALE GENOMIC DNA]</scope>
    <source>
        <strain evidence="5 6">WCA-380-WT-2B</strain>
    </source>
</reference>
<gene>
    <name evidence="5" type="primary">ygfK</name>
    <name evidence="5" type="ORF">FYJ26_05765</name>
</gene>
<dbReference type="RefSeq" id="WP_154540558.1">
    <property type="nucleotide sequence ID" value="NZ_VULQ01000006.1"/>
</dbReference>
<feature type="domain" description="4Fe-4S ferredoxin-type" evidence="4">
    <location>
        <begin position="911"/>
        <end position="941"/>
    </location>
</feature>
<dbReference type="GO" id="GO:0046872">
    <property type="term" value="F:metal ion binding"/>
    <property type="evidence" value="ECO:0007669"/>
    <property type="project" value="UniProtKB-KW"/>
</dbReference>
<dbReference type="Gene3D" id="3.50.50.60">
    <property type="entry name" value="FAD/NAD(P)-binding domain"/>
    <property type="match status" value="2"/>
</dbReference>
<evidence type="ECO:0000256" key="3">
    <source>
        <dbReference type="ARBA" id="ARBA00023014"/>
    </source>
</evidence>
<dbReference type="EMBL" id="VULQ01000006">
    <property type="protein sequence ID" value="MSS77925.1"/>
    <property type="molecule type" value="Genomic_DNA"/>
</dbReference>
<dbReference type="InterPro" id="IPR017900">
    <property type="entry name" value="4Fe4S_Fe_S_CS"/>
</dbReference>
<sequence>MSEFMRPIPFKDLIEWSLKEYNNEGSIFGIKKEKFYINKKGTKLKTVFGDEISSAVGPAAGPQSQLAQNILVSYLTGARFIELKTVQKLDGEDIQKAVAKPCINSEDECYNCEWSTELTVKEAFNEYIKAYFAIIAIAKELDISDKKDFAYNMSVGYDLEGIKSEKVDTYIESLKNAENTDIFKECKSYLLDNISKFEKFNEKDLESIDPIVCDSITLSTLHGCPAEEIEKIASYLIEEKHMSTFIKCNPTMLGYDYARKTLDDMGFDYISFTDYHFKNDLQYEDAVVMIERLLKLAKEKDLAFGVKLTNTFPVDTKRGELPSEEMYMSGRSLLPLTLSMAAMLSEKFDGKLPMSYSGGADARNIKDIFEALGQPITVATTILKPGGYLRFNQLAEETEDLLQDELRDVDVEKIVKLRDDTIASWENNKLYREKVHSRKTDSVLPLTDCYKAPCKDGGCPIEQQIPEYLKLVAEGNFDKAIEVIANDNTAPTILGKLCAHYCQEHCTRVDYEKSLQIRNMKLIAAENAQEAYLEKIEKSEIKSDKKVLVIGAGPGGIAVASYLRRNGIKVDVREKLSKAYGIVSHIIPEFRISDKDIDKDYQIAVKQGVNFIFDSEVTESYEELKKDYDYIIAATGAWEKGRSPVKEGSENILDALDFLWDVRMKGSANVGKKVAVVGAGDVAMDCTRTAARLDGVEEVALVYRRTEAYMPATQEEVNDVKEEGHKIYELVAPYAYDGKVLKCDKMQLGEFDDSGRRSIHTTGEKLELEFDTVIGATGARVDTTAFKENKINLDDWGNVKTTDTYETNIDNVYVIGDCRAGASTIVKAMGEAKAVCLDILDKENLPNDFVRYEEKEDKENIFSKRGKLTPALDDKSEGLRCLKCDQICEICTEVCPNRANVAINVEGFDNLNQIIHLDGMCNECGNCAFYCPHSGRPYKDKLTVFWTREDFEDSTNTGFLKLGENDYLVRLENGKVIESKDLEKDLSKKVLKLVRTIEKDYNYYIKPTEAINA</sequence>
<dbReference type="NCBIfam" id="TIGR03315">
    <property type="entry name" value="Se_ygfK"/>
    <property type="match status" value="1"/>
</dbReference>
<dbReference type="InterPro" id="IPR017701">
    <property type="entry name" value="Se_rdtase_YgfK"/>
</dbReference>
<dbReference type="InterPro" id="IPR023753">
    <property type="entry name" value="FAD/NAD-binding_dom"/>
</dbReference>
<keyword evidence="6" id="KW-1185">Reference proteome</keyword>
<dbReference type="PROSITE" id="PS51379">
    <property type="entry name" value="4FE4S_FER_2"/>
    <property type="match status" value="1"/>
</dbReference>
<keyword evidence="1" id="KW-0479">Metal-binding</keyword>
<name>A0A6N7VET0_9FIRM</name>
<dbReference type="GO" id="GO:0016491">
    <property type="term" value="F:oxidoreductase activity"/>
    <property type="evidence" value="ECO:0007669"/>
    <property type="project" value="InterPro"/>
</dbReference>
<accession>A0A6N7VET0</accession>
<dbReference type="InterPro" id="IPR017896">
    <property type="entry name" value="4Fe4S_Fe-S-bd"/>
</dbReference>
<evidence type="ECO:0000256" key="2">
    <source>
        <dbReference type="ARBA" id="ARBA00023004"/>
    </source>
</evidence>
<proteinExistence type="predicted"/>
<organism evidence="5 6">
    <name type="scientific">Anaerococcus porci</name>
    <dbReference type="NCBI Taxonomy" id="2652269"/>
    <lineage>
        <taxon>Bacteria</taxon>
        <taxon>Bacillati</taxon>
        <taxon>Bacillota</taxon>
        <taxon>Tissierellia</taxon>
        <taxon>Tissierellales</taxon>
        <taxon>Peptoniphilaceae</taxon>
        <taxon>Anaerococcus</taxon>
    </lineage>
</organism>
<evidence type="ECO:0000256" key="1">
    <source>
        <dbReference type="ARBA" id="ARBA00022723"/>
    </source>
</evidence>
<dbReference type="Proteomes" id="UP000441925">
    <property type="component" value="Unassembled WGS sequence"/>
</dbReference>
<dbReference type="GO" id="GO:0051536">
    <property type="term" value="F:iron-sulfur cluster binding"/>
    <property type="evidence" value="ECO:0007669"/>
    <property type="project" value="UniProtKB-KW"/>
</dbReference>
<dbReference type="InterPro" id="IPR036188">
    <property type="entry name" value="FAD/NAD-bd_sf"/>
</dbReference>
<dbReference type="PANTHER" id="PTHR42783:SF3">
    <property type="entry name" value="GLUTAMATE SYNTHASE [NADPH] SMALL CHAIN-RELATED"/>
    <property type="match status" value="1"/>
</dbReference>
<dbReference type="InterPro" id="IPR009051">
    <property type="entry name" value="Helical_ferredxn"/>
</dbReference>
<dbReference type="InterPro" id="IPR028261">
    <property type="entry name" value="DPD_II"/>
</dbReference>
<dbReference type="PRINTS" id="PR00419">
    <property type="entry name" value="ADXRDTASE"/>
</dbReference>
<evidence type="ECO:0000259" key="4">
    <source>
        <dbReference type="PROSITE" id="PS51379"/>
    </source>
</evidence>
<dbReference type="SUPFAM" id="SSF51395">
    <property type="entry name" value="FMN-linked oxidoreductases"/>
    <property type="match status" value="1"/>
</dbReference>
<dbReference type="Gene3D" id="1.10.1060.10">
    <property type="entry name" value="Alpha-helical ferredoxin"/>
    <property type="match status" value="1"/>
</dbReference>
<comment type="caution">
    <text evidence="5">The sequence shown here is derived from an EMBL/GenBank/DDBJ whole genome shotgun (WGS) entry which is preliminary data.</text>
</comment>
<dbReference type="SUPFAM" id="SSF46548">
    <property type="entry name" value="alpha-helical ferredoxin"/>
    <property type="match status" value="2"/>
</dbReference>
<evidence type="ECO:0000313" key="5">
    <source>
        <dbReference type="EMBL" id="MSS77925.1"/>
    </source>
</evidence>
<dbReference type="Pfam" id="PF14691">
    <property type="entry name" value="Fer4_20"/>
    <property type="match status" value="1"/>
</dbReference>
<keyword evidence="2" id="KW-0408">Iron</keyword>